<gene>
    <name evidence="2" type="ORF">EVA_02755</name>
</gene>
<accession>J9GNE4</accession>
<sequence length="55" mass="6426">MNQVRRMPLLSRTDRALQVASWPLFSLLLSFSSCFVPMLPVRNMQTGRLIIIFSW</sequence>
<keyword evidence="1" id="KW-1133">Transmembrane helix</keyword>
<evidence type="ECO:0000256" key="1">
    <source>
        <dbReference type="SAM" id="Phobius"/>
    </source>
</evidence>
<keyword evidence="1" id="KW-0472">Membrane</keyword>
<reference evidence="2" key="1">
    <citation type="journal article" date="2012" name="PLoS ONE">
        <title>Gene sets for utilization of primary and secondary nutrition supplies in the distal gut of endangered iberian lynx.</title>
        <authorList>
            <person name="Alcaide M."/>
            <person name="Messina E."/>
            <person name="Richter M."/>
            <person name="Bargiela R."/>
            <person name="Peplies J."/>
            <person name="Huws S.A."/>
            <person name="Newbold C.J."/>
            <person name="Golyshin P.N."/>
            <person name="Simon M.A."/>
            <person name="Lopez G."/>
            <person name="Yakimov M.M."/>
            <person name="Ferrer M."/>
        </authorList>
    </citation>
    <scope>NUCLEOTIDE SEQUENCE</scope>
</reference>
<evidence type="ECO:0000313" key="2">
    <source>
        <dbReference type="EMBL" id="EJX09134.1"/>
    </source>
</evidence>
<dbReference type="AlphaFoldDB" id="J9GNE4"/>
<comment type="caution">
    <text evidence="2">The sequence shown here is derived from an EMBL/GenBank/DDBJ whole genome shotgun (WGS) entry which is preliminary data.</text>
</comment>
<organism evidence="2">
    <name type="scientific">gut metagenome</name>
    <dbReference type="NCBI Taxonomy" id="749906"/>
    <lineage>
        <taxon>unclassified sequences</taxon>
        <taxon>metagenomes</taxon>
        <taxon>organismal metagenomes</taxon>
    </lineage>
</organism>
<dbReference type="PROSITE" id="PS51257">
    <property type="entry name" value="PROKAR_LIPOPROTEIN"/>
    <property type="match status" value="1"/>
</dbReference>
<keyword evidence="1" id="KW-0812">Transmembrane</keyword>
<dbReference type="EMBL" id="AMCI01000454">
    <property type="protein sequence ID" value="EJX09134.1"/>
    <property type="molecule type" value="Genomic_DNA"/>
</dbReference>
<protein>
    <submittedName>
        <fullName evidence="2">Uncharacterized protein</fullName>
    </submittedName>
</protein>
<name>J9GNE4_9ZZZZ</name>
<proteinExistence type="predicted"/>
<feature type="transmembrane region" description="Helical" evidence="1">
    <location>
        <begin position="20"/>
        <end position="39"/>
    </location>
</feature>